<dbReference type="OMA" id="FREVVIM"/>
<keyword evidence="2" id="KW-0479">Metal-binding</keyword>
<feature type="compositionally biased region" description="Basic and acidic residues" evidence="5">
    <location>
        <begin position="334"/>
        <end position="375"/>
    </location>
</feature>
<comment type="similarity">
    <text evidence="1">Belongs to the ZPR1 family.</text>
</comment>
<reference evidence="7 8" key="1">
    <citation type="submission" date="2016-04" db="EMBL/GenBank/DDBJ databases">
        <title>Evolutionary innovation and constraint leading to complex multicellularity in the Ascomycota.</title>
        <authorList>
            <person name="Cisse O."/>
            <person name="Nguyen A."/>
            <person name="Hewitt D.A."/>
            <person name="Jedd G."/>
            <person name="Stajich J.E."/>
        </authorList>
    </citation>
    <scope>NUCLEOTIDE SEQUENCE [LARGE SCALE GENOMIC DNA]</scope>
    <source>
        <strain evidence="7 8">DAH-3</strain>
    </source>
</reference>
<feature type="region of interest" description="Disordered" evidence="5">
    <location>
        <begin position="326"/>
        <end position="375"/>
    </location>
</feature>
<dbReference type="PANTHER" id="PTHR10876:SF0">
    <property type="entry name" value="ZINC FINGER PROTEIN ZPR1"/>
    <property type="match status" value="1"/>
</dbReference>
<dbReference type="InterPro" id="IPR042452">
    <property type="entry name" value="ZPR1_Znf1/2"/>
</dbReference>
<dbReference type="InterPro" id="IPR056180">
    <property type="entry name" value="ZPR1_jr_dom"/>
</dbReference>
<keyword evidence="3" id="KW-0863">Zinc-finger</keyword>
<dbReference type="Gene3D" id="2.20.25.420">
    <property type="entry name" value="ZPR1, zinc finger domain"/>
    <property type="match status" value="1"/>
</dbReference>
<evidence type="ECO:0000259" key="6">
    <source>
        <dbReference type="SMART" id="SM00709"/>
    </source>
</evidence>
<evidence type="ECO:0000256" key="2">
    <source>
        <dbReference type="ARBA" id="ARBA00022723"/>
    </source>
</evidence>
<dbReference type="Pfam" id="PF03367">
    <property type="entry name" value="Zn_ribbon_ZPR1"/>
    <property type="match status" value="2"/>
</dbReference>
<organism evidence="7 8">
    <name type="scientific">Neolecta irregularis (strain DAH-3)</name>
    <dbReference type="NCBI Taxonomy" id="1198029"/>
    <lineage>
        <taxon>Eukaryota</taxon>
        <taxon>Fungi</taxon>
        <taxon>Dikarya</taxon>
        <taxon>Ascomycota</taxon>
        <taxon>Taphrinomycotina</taxon>
        <taxon>Neolectales</taxon>
        <taxon>Neolectaceae</taxon>
        <taxon>Neolecta</taxon>
    </lineage>
</organism>
<evidence type="ECO:0000256" key="5">
    <source>
        <dbReference type="SAM" id="MobiDB-lite"/>
    </source>
</evidence>
<dbReference type="SMART" id="SM00709">
    <property type="entry name" value="Zpr1"/>
    <property type="match status" value="2"/>
</dbReference>
<name>A0A1U7LWX8_NEOID</name>
<dbReference type="PANTHER" id="PTHR10876">
    <property type="entry name" value="ZINC FINGER PROTEIN ZPR1"/>
    <property type="match status" value="1"/>
</dbReference>
<dbReference type="Proteomes" id="UP000186594">
    <property type="component" value="Unassembled WGS sequence"/>
</dbReference>
<dbReference type="STRING" id="1198029.A0A1U7LWX8"/>
<evidence type="ECO:0000256" key="4">
    <source>
        <dbReference type="ARBA" id="ARBA00022833"/>
    </source>
</evidence>
<protein>
    <submittedName>
        <fullName evidence="7">Zinc finger protein zpr1</fullName>
    </submittedName>
</protein>
<feature type="domain" description="Zinc finger ZPR1-type" evidence="6">
    <location>
        <begin position="1"/>
        <end position="129"/>
    </location>
</feature>
<dbReference type="Gene3D" id="2.60.120.1040">
    <property type="entry name" value="ZPR1, A/B domain"/>
    <property type="match status" value="2"/>
</dbReference>
<feature type="domain" description="Zinc finger ZPR1-type" evidence="6">
    <location>
        <begin position="170"/>
        <end position="330"/>
    </location>
</feature>
<dbReference type="AlphaFoldDB" id="A0A1U7LWX8"/>
<dbReference type="FunFam" id="2.20.25.420:FF:000002">
    <property type="entry name" value="Zinc finger protein ZPR1"/>
    <property type="match status" value="1"/>
</dbReference>
<evidence type="ECO:0000313" key="8">
    <source>
        <dbReference type="Proteomes" id="UP000186594"/>
    </source>
</evidence>
<dbReference type="FunFam" id="2.60.120.1040:FF:000003">
    <property type="entry name" value="Zinc finger protein zpr1"/>
    <property type="match status" value="1"/>
</dbReference>
<sequence length="375" mass="42377">MSFECPHCGLKNSEIKNAGIIQEKGARFIFNTSSKTDLNRQIVKSETCTSTIPELDLEIPPQRGQLTTVEGLLATALEDLEAGQTLRKHQDPKNYEQIEEFLCRGRKLIQDGRYTIILDDPSGNSWIEYMPGESSKGLTRSDYIRSSEQNKALGLTTDEIMPEEVHTFNAKCPSCEHHCDTRMKMVDIPHFKEVVLMSTTCDSCGYRSNEVKTGGAIPDKARKIILKVEDAEDLNRDILKAGFRLVEIPELGLDLHPGTLGGRFTTLEGLLKQVHSELYGRVYSQESDSTDPEKKARWESFLAGLSEAEEGKRKFTVILDDPLAASHLQNPYAPDKDPNMEIEDYERTPEQEDDLGIKDLKRLEKEEQAARQERE</sequence>
<evidence type="ECO:0000256" key="1">
    <source>
        <dbReference type="ARBA" id="ARBA00008354"/>
    </source>
</evidence>
<dbReference type="EMBL" id="LXFE01000122">
    <property type="protein sequence ID" value="OLL27073.1"/>
    <property type="molecule type" value="Genomic_DNA"/>
</dbReference>
<dbReference type="Pfam" id="PF22794">
    <property type="entry name" value="jr-ZPR1"/>
    <property type="match status" value="2"/>
</dbReference>
<evidence type="ECO:0000256" key="3">
    <source>
        <dbReference type="ARBA" id="ARBA00022771"/>
    </source>
</evidence>
<dbReference type="NCBIfam" id="TIGR00310">
    <property type="entry name" value="ZPR1_znf"/>
    <property type="match status" value="1"/>
</dbReference>
<dbReference type="OrthoDB" id="308464at2759"/>
<keyword evidence="4" id="KW-0862">Zinc</keyword>
<dbReference type="FunFam" id="2.60.120.1040:FF:000001">
    <property type="entry name" value="Zinc finger protein ZPR1"/>
    <property type="match status" value="1"/>
</dbReference>
<dbReference type="InterPro" id="IPR004457">
    <property type="entry name" value="Znf_ZPR1"/>
</dbReference>
<evidence type="ECO:0000313" key="7">
    <source>
        <dbReference type="EMBL" id="OLL27073.1"/>
    </source>
</evidence>
<accession>A0A1U7LWX8</accession>
<dbReference type="GO" id="GO:0005634">
    <property type="term" value="C:nucleus"/>
    <property type="evidence" value="ECO:0007669"/>
    <property type="project" value="TreeGrafter"/>
</dbReference>
<gene>
    <name evidence="7" type="ORF">NEOLI_000786</name>
</gene>
<proteinExistence type="inferred from homology"/>
<comment type="caution">
    <text evidence="7">The sequence shown here is derived from an EMBL/GenBank/DDBJ whole genome shotgun (WGS) entry which is preliminary data.</text>
</comment>
<dbReference type="InterPro" id="IPR042451">
    <property type="entry name" value="ZPR1_A/B_dom"/>
</dbReference>
<dbReference type="InterPro" id="IPR040141">
    <property type="entry name" value="ZPR1"/>
</dbReference>
<dbReference type="GO" id="GO:0008270">
    <property type="term" value="F:zinc ion binding"/>
    <property type="evidence" value="ECO:0007669"/>
    <property type="project" value="UniProtKB-KW"/>
</dbReference>
<keyword evidence="8" id="KW-1185">Reference proteome</keyword>